<dbReference type="AlphaFoldDB" id="A0A4V3FJT6"/>
<keyword evidence="2" id="KW-1185">Reference proteome</keyword>
<dbReference type="GO" id="GO:0003677">
    <property type="term" value="F:DNA binding"/>
    <property type="evidence" value="ECO:0007669"/>
    <property type="project" value="InterPro"/>
</dbReference>
<evidence type="ECO:0000313" key="2">
    <source>
        <dbReference type="Proteomes" id="UP000295151"/>
    </source>
</evidence>
<evidence type="ECO:0000313" key="1">
    <source>
        <dbReference type="EMBL" id="TDU87563.1"/>
    </source>
</evidence>
<accession>A0A4V3FJT6</accession>
<comment type="caution">
    <text evidence="1">The sequence shown here is derived from an EMBL/GenBank/DDBJ whole genome shotgun (WGS) entry which is preliminary data.</text>
</comment>
<dbReference type="InterPro" id="IPR011990">
    <property type="entry name" value="TPR-like_helical_dom_sf"/>
</dbReference>
<name>A0A4V3FJT6_9ACTN</name>
<dbReference type="Proteomes" id="UP000295151">
    <property type="component" value="Unassembled WGS sequence"/>
</dbReference>
<organism evidence="1 2">
    <name type="scientific">Kribbella voronezhensis</name>
    <dbReference type="NCBI Taxonomy" id="2512212"/>
    <lineage>
        <taxon>Bacteria</taxon>
        <taxon>Bacillati</taxon>
        <taxon>Actinomycetota</taxon>
        <taxon>Actinomycetes</taxon>
        <taxon>Propionibacteriales</taxon>
        <taxon>Kribbellaceae</taxon>
        <taxon>Kribbella</taxon>
    </lineage>
</organism>
<proteinExistence type="predicted"/>
<dbReference type="InterPro" id="IPR010982">
    <property type="entry name" value="Lambda_DNA-bd_dom_sf"/>
</dbReference>
<reference evidence="1 2" key="1">
    <citation type="submission" date="2019-03" db="EMBL/GenBank/DDBJ databases">
        <title>Genomic Encyclopedia of Type Strains, Phase III (KMG-III): the genomes of soil and plant-associated and newly described type strains.</title>
        <authorList>
            <person name="Whitman W."/>
        </authorList>
    </citation>
    <scope>NUCLEOTIDE SEQUENCE [LARGE SCALE GENOMIC DNA]</scope>
    <source>
        <strain evidence="1 2">VKM Ac-2575</strain>
    </source>
</reference>
<dbReference type="EMBL" id="SOCE01000001">
    <property type="protein sequence ID" value="TDU87563.1"/>
    <property type="molecule type" value="Genomic_DNA"/>
</dbReference>
<dbReference type="SUPFAM" id="SSF47413">
    <property type="entry name" value="lambda repressor-like DNA-binding domains"/>
    <property type="match status" value="1"/>
</dbReference>
<sequence>MRGGVEARYACRAYRQMVTGSVAPVTRSQRRLCPSCGAYLAADNDGDQCGPCQRRAPELTRAAPRLSADFWEADALAEAAAERHFGKLLLAYRKLQRPEPTQALVGQWLGLTQGQVSRIERSAIPVHDLDKLDRWAQALHIPEQLLWFNLTARPVGLGNEHAGPTASHAPAEYHDSQHGIDAYTRPDRRSIVQTQSPAEGDGVHRRQFIKSAGVGLTAVGASLLTGTAPSPNRRISRGRPEASTEIREMTQVFRRLDNRYGGGHSRSVVSSYLNSTVTPLLRESTSGGGRSDLFAAAAELHHLAGWMAYDTGHHGDGHTHLRQALRLCHEADDERLASEMLAGMSHQAAFHGAPDSAVDLALAAQHSAKRSGSKLLQAEAAVMEAHGLALQGDKTGCLAALSRAEEAFNKSDAEERPHWLIYFDHAYLAAKFAHAFRDLGLAEDAEPFARRSLEMTDGYERGRLFNTAILATILADQRRLEESCALGMEATTLAASVRSMRGGSYLLDLGTQLAPYQKVKPVSSLFESLIEIGVSPLDEISRPGTPARAADRRGTPRR</sequence>
<gene>
    <name evidence="1" type="ORF">EV138_1087</name>
</gene>
<evidence type="ECO:0008006" key="3">
    <source>
        <dbReference type="Google" id="ProtNLM"/>
    </source>
</evidence>
<protein>
    <recommendedName>
        <fullName evidence="3">Helix-turn-helix protein</fullName>
    </recommendedName>
</protein>
<dbReference type="SUPFAM" id="SSF48452">
    <property type="entry name" value="TPR-like"/>
    <property type="match status" value="1"/>
</dbReference>